<evidence type="ECO:0000259" key="2">
    <source>
        <dbReference type="Pfam" id="PF08308"/>
    </source>
</evidence>
<dbReference type="STRING" id="709986.Deima_0625"/>
<evidence type="ECO:0000256" key="1">
    <source>
        <dbReference type="SAM" id="SignalP"/>
    </source>
</evidence>
<dbReference type="PANTHER" id="PTHR36194">
    <property type="entry name" value="S-LAYER-LIKE PROTEIN"/>
    <property type="match status" value="1"/>
</dbReference>
<dbReference type="AlphaFoldDB" id="E8U5E3"/>
<organism evidence="4 5">
    <name type="scientific">Deinococcus maricopensis (strain DSM 21211 / LMG 22137 / NRRL B-23946 / LB-34)</name>
    <dbReference type="NCBI Taxonomy" id="709986"/>
    <lineage>
        <taxon>Bacteria</taxon>
        <taxon>Thermotogati</taxon>
        <taxon>Deinococcota</taxon>
        <taxon>Deinococci</taxon>
        <taxon>Deinococcales</taxon>
        <taxon>Deinococcaceae</taxon>
        <taxon>Deinococcus</taxon>
    </lineage>
</organism>
<reference evidence="5" key="2">
    <citation type="submission" date="2011-01" db="EMBL/GenBank/DDBJ databases">
        <title>The complete genome of Deinococcus maricopensis DSM 21211.</title>
        <authorList>
            <consortium name="US DOE Joint Genome Institute (JGI-PGF)"/>
            <person name="Lucas S."/>
            <person name="Copeland A."/>
            <person name="Lapidus A."/>
            <person name="Goodwin L."/>
            <person name="Pitluck S."/>
            <person name="Kyrpides N."/>
            <person name="Mavromatis K."/>
            <person name="Pagani I."/>
            <person name="Ivanova N."/>
            <person name="Ovchinnikova G."/>
            <person name="Zeytun A."/>
            <person name="Detter J.C."/>
            <person name="Han C."/>
            <person name="Land M."/>
            <person name="Hauser L."/>
            <person name="Markowitz V."/>
            <person name="Cheng J.-F."/>
            <person name="Hugenholtz P."/>
            <person name="Woyke T."/>
            <person name="Wu D."/>
            <person name="Pukall R."/>
            <person name="Gehrich-Schroeter G."/>
            <person name="Brambilla E."/>
            <person name="Klenk H.-P."/>
            <person name="Eisen J.A."/>
        </authorList>
    </citation>
    <scope>NUCLEOTIDE SEQUENCE [LARGE SCALE GENOMIC DNA]</scope>
    <source>
        <strain evidence="5">DSM 21211 / LMG 22137 / NRRL B-23946 / LB-34</strain>
    </source>
</reference>
<dbReference type="HOGENOM" id="CLU_031368_0_0_0"/>
<feature type="domain" description="DUF4384" evidence="3">
    <location>
        <begin position="53"/>
        <end position="133"/>
    </location>
</feature>
<dbReference type="InterPro" id="IPR013784">
    <property type="entry name" value="Carb-bd-like_fold"/>
</dbReference>
<dbReference type="RefSeq" id="WP_013555787.1">
    <property type="nucleotide sequence ID" value="NC_014958.1"/>
</dbReference>
<proteinExistence type="predicted"/>
<feature type="domain" description="PEGA" evidence="2">
    <location>
        <begin position="277"/>
        <end position="341"/>
    </location>
</feature>
<feature type="chain" id="PRO_5003228385" evidence="1">
    <location>
        <begin position="19"/>
        <end position="342"/>
    </location>
</feature>
<sequence length="342" mass="36375" precursor="true">MKKFILLPAALLTSGALAAPQISAQSIIVNPVQSDLAVRVWVNKDPAGNANPTYRIGEKITVSTTVNQDAYVYLFNVDARGEITQILPNRFSSGENFVKANTTKTFPAPGDNFTFDIDGPAGQNKVLAVASKTELNLDQITSFQGDASLATAKVSGQQNLAQALSIVVNPVPQNSWVTDTAFFSVADRAVSRTGRIFVGTNVSNAVVYLNNRQVGAANTTYLNLQPGTYRVKVAAPGYAPYITNVTVRADSTVNVNVQFTSTTTTTTPAPVANTARVTFRSNAEGARVFVDGREVGTIRGGALSVNLAKGSRDVTILAEGYRAFNTTYNVQNGGTITVNLTR</sequence>
<dbReference type="Proteomes" id="UP000008635">
    <property type="component" value="Chromosome"/>
</dbReference>
<keyword evidence="5" id="KW-1185">Reference proteome</keyword>
<dbReference type="SUPFAM" id="SSF49452">
    <property type="entry name" value="Starch-binding domain-like"/>
    <property type="match status" value="1"/>
</dbReference>
<dbReference type="EMBL" id="CP002454">
    <property type="protein sequence ID" value="ADV66282.1"/>
    <property type="molecule type" value="Genomic_DNA"/>
</dbReference>
<dbReference type="KEGG" id="dmr:Deima_0625"/>
<dbReference type="InterPro" id="IPR013229">
    <property type="entry name" value="PEGA"/>
</dbReference>
<protein>
    <submittedName>
        <fullName evidence="4">PEGA domain protein</fullName>
    </submittedName>
</protein>
<dbReference type="Pfam" id="PF08308">
    <property type="entry name" value="PEGA"/>
    <property type="match status" value="2"/>
</dbReference>
<dbReference type="eggNOG" id="COG3895">
    <property type="taxonomic scope" value="Bacteria"/>
</dbReference>
<dbReference type="GO" id="GO:0030246">
    <property type="term" value="F:carbohydrate binding"/>
    <property type="evidence" value="ECO:0007669"/>
    <property type="project" value="InterPro"/>
</dbReference>
<evidence type="ECO:0000313" key="5">
    <source>
        <dbReference type="Proteomes" id="UP000008635"/>
    </source>
</evidence>
<dbReference type="Pfam" id="PF14326">
    <property type="entry name" value="DUF4384"/>
    <property type="match status" value="1"/>
</dbReference>
<gene>
    <name evidence="4" type="ordered locus">Deima_0625</name>
</gene>
<dbReference type="InterPro" id="IPR025493">
    <property type="entry name" value="DUF4384"/>
</dbReference>
<feature type="signal peptide" evidence="1">
    <location>
        <begin position="1"/>
        <end position="18"/>
    </location>
</feature>
<feature type="domain" description="PEGA" evidence="2">
    <location>
        <begin position="194"/>
        <end position="261"/>
    </location>
</feature>
<accession>E8U5E3</accession>
<name>E8U5E3_DEIML</name>
<dbReference type="OrthoDB" id="63947at2"/>
<evidence type="ECO:0000313" key="4">
    <source>
        <dbReference type="EMBL" id="ADV66282.1"/>
    </source>
</evidence>
<dbReference type="Gene3D" id="2.60.40.1120">
    <property type="entry name" value="Carboxypeptidase-like, regulatory domain"/>
    <property type="match status" value="1"/>
</dbReference>
<dbReference type="PANTHER" id="PTHR36194:SF1">
    <property type="entry name" value="S-LAYER-LIKE PROTEIN"/>
    <property type="match status" value="1"/>
</dbReference>
<keyword evidence="1" id="KW-0732">Signal</keyword>
<reference evidence="4 5" key="1">
    <citation type="journal article" date="2011" name="Stand. Genomic Sci.">
        <title>Complete genome sequence of Deinococcus maricopensis type strain (LB-34).</title>
        <authorList>
            <person name="Pukall R."/>
            <person name="Zeytun A."/>
            <person name="Lucas S."/>
            <person name="Lapidus A."/>
            <person name="Hammon N."/>
            <person name="Deshpande S."/>
            <person name="Nolan M."/>
            <person name="Cheng J.F."/>
            <person name="Pitluck S."/>
            <person name="Liolios K."/>
            <person name="Pagani I."/>
            <person name="Mikhailova N."/>
            <person name="Ivanova N."/>
            <person name="Mavromatis K."/>
            <person name="Pati A."/>
            <person name="Tapia R."/>
            <person name="Han C."/>
            <person name="Goodwin L."/>
            <person name="Chen A."/>
            <person name="Palaniappan K."/>
            <person name="Land M."/>
            <person name="Hauser L."/>
            <person name="Chang Y.J."/>
            <person name="Jeffries C.D."/>
            <person name="Brambilla E.M."/>
            <person name="Rohde M."/>
            <person name="Goker M."/>
            <person name="Detter J.C."/>
            <person name="Woyke T."/>
            <person name="Bristow J."/>
            <person name="Eisen J.A."/>
            <person name="Markowitz V."/>
            <person name="Hugenholtz P."/>
            <person name="Kyrpides N.C."/>
            <person name="Klenk H.P."/>
        </authorList>
    </citation>
    <scope>NUCLEOTIDE SEQUENCE [LARGE SCALE GENOMIC DNA]</scope>
    <source>
        <strain evidence="5">DSM 21211 / LMG 22137 / NRRL B-23946 / LB-34</strain>
    </source>
</reference>
<evidence type="ECO:0000259" key="3">
    <source>
        <dbReference type="Pfam" id="PF14326"/>
    </source>
</evidence>